<dbReference type="EMBL" id="CATOUU010000302">
    <property type="protein sequence ID" value="CAI9923994.1"/>
    <property type="molecule type" value="Genomic_DNA"/>
</dbReference>
<sequence>MKCQYNCRYIPLGALLFVCSPFIIIFLLFQYIVIVPIEKIITFKIAKQHSKESAVQNTVQQLIESENQVNSHIELDDLMFVTKLNNFNLYLSFQNGSICLLDQNQKCLSQKQIQYYFEPNQTQKYFFCVHFKKFFESSVGYKSIKTGFGFLNNSIVFNNKIYFTYFDFVYVSDGISVQIVGQIPNYLHHFKSYVYEQYQGGMLFTLNGKLYVHNHSKYLYQIINSKLKLVNRSHKNKYYYQFCDKTYCIYLNGIYSVQNNNLKQLKLILKIDQMKILFNCGGTLIVNGYSEYQTHVVILNMLDGEIKPVMDQYQKSMIHFDLQKLLTLGPIGVQLKDQILNQYFGQDFIFRLTQYYKNYQLTRQIHYSFEQLIKNMHISFSYQLELHQQKIDEVTLKILFNQQSVNESINALVQVQKLMVNSFQFEAQCCQ</sequence>
<organism evidence="2">
    <name type="scientific">Hexamita inflata</name>
    <dbReference type="NCBI Taxonomy" id="28002"/>
    <lineage>
        <taxon>Eukaryota</taxon>
        <taxon>Metamonada</taxon>
        <taxon>Diplomonadida</taxon>
        <taxon>Hexamitidae</taxon>
        <taxon>Hexamitinae</taxon>
        <taxon>Hexamita</taxon>
    </lineage>
</organism>
<dbReference type="AlphaFoldDB" id="A0AA86TNP0"/>
<accession>A0AA86TNP0</accession>
<reference evidence="2" key="1">
    <citation type="submission" date="2023-06" db="EMBL/GenBank/DDBJ databases">
        <authorList>
            <person name="Kurt Z."/>
        </authorList>
    </citation>
    <scope>NUCLEOTIDE SEQUENCE</scope>
</reference>
<dbReference type="Proteomes" id="UP001642409">
    <property type="component" value="Unassembled WGS sequence"/>
</dbReference>
<evidence type="ECO:0000313" key="4">
    <source>
        <dbReference type="Proteomes" id="UP001642409"/>
    </source>
</evidence>
<name>A0AA86TNP0_9EUKA</name>
<keyword evidence="1" id="KW-1133">Transmembrane helix</keyword>
<keyword evidence="4" id="KW-1185">Reference proteome</keyword>
<feature type="transmembrane region" description="Helical" evidence="1">
    <location>
        <begin position="12"/>
        <end position="34"/>
    </location>
</feature>
<proteinExistence type="predicted"/>
<keyword evidence="1" id="KW-0472">Membrane</keyword>
<evidence type="ECO:0000256" key="1">
    <source>
        <dbReference type="SAM" id="Phobius"/>
    </source>
</evidence>
<dbReference type="EMBL" id="CAXDID020000093">
    <property type="protein sequence ID" value="CAL6023183.1"/>
    <property type="molecule type" value="Genomic_DNA"/>
</dbReference>
<protein>
    <recommendedName>
        <fullName evidence="5">Transmembrane protein</fullName>
    </recommendedName>
</protein>
<gene>
    <name evidence="2" type="ORF">HINF_LOCUS11639</name>
    <name evidence="3" type="ORF">HINF_LOCUS29007</name>
</gene>
<evidence type="ECO:0008006" key="5">
    <source>
        <dbReference type="Google" id="ProtNLM"/>
    </source>
</evidence>
<keyword evidence="1" id="KW-0812">Transmembrane</keyword>
<comment type="caution">
    <text evidence="2">The sequence shown here is derived from an EMBL/GenBank/DDBJ whole genome shotgun (WGS) entry which is preliminary data.</text>
</comment>
<reference evidence="3 4" key="2">
    <citation type="submission" date="2024-07" db="EMBL/GenBank/DDBJ databases">
        <authorList>
            <person name="Akdeniz Z."/>
        </authorList>
    </citation>
    <scope>NUCLEOTIDE SEQUENCE [LARGE SCALE GENOMIC DNA]</scope>
</reference>
<evidence type="ECO:0000313" key="2">
    <source>
        <dbReference type="EMBL" id="CAI9923994.1"/>
    </source>
</evidence>
<evidence type="ECO:0000313" key="3">
    <source>
        <dbReference type="EMBL" id="CAL6023183.1"/>
    </source>
</evidence>